<protein>
    <submittedName>
        <fullName evidence="1">Uncharacterized protein</fullName>
    </submittedName>
</protein>
<proteinExistence type="predicted"/>
<dbReference type="EMBL" id="JAAOAM010000332">
    <property type="protein sequence ID" value="KAF5533447.1"/>
    <property type="molecule type" value="Genomic_DNA"/>
</dbReference>
<organism evidence="1 2">
    <name type="scientific">Fusarium mexicanum</name>
    <dbReference type="NCBI Taxonomy" id="751941"/>
    <lineage>
        <taxon>Eukaryota</taxon>
        <taxon>Fungi</taxon>
        <taxon>Dikarya</taxon>
        <taxon>Ascomycota</taxon>
        <taxon>Pezizomycotina</taxon>
        <taxon>Sordariomycetes</taxon>
        <taxon>Hypocreomycetidae</taxon>
        <taxon>Hypocreales</taxon>
        <taxon>Nectriaceae</taxon>
        <taxon>Fusarium</taxon>
        <taxon>Fusarium fujikuroi species complex</taxon>
    </lineage>
</organism>
<evidence type="ECO:0000313" key="2">
    <source>
        <dbReference type="Proteomes" id="UP000522262"/>
    </source>
</evidence>
<comment type="caution">
    <text evidence="1">The sequence shown here is derived from an EMBL/GenBank/DDBJ whole genome shotgun (WGS) entry which is preliminary data.</text>
</comment>
<keyword evidence="2" id="KW-1185">Reference proteome</keyword>
<dbReference type="AlphaFoldDB" id="A0A8H5IAG5"/>
<reference evidence="1 2" key="1">
    <citation type="submission" date="2020-05" db="EMBL/GenBank/DDBJ databases">
        <title>Identification and distribution of gene clusters putatively required for synthesis of sphingolipid metabolism inhibitors in phylogenetically diverse species of the filamentous fungus Fusarium.</title>
        <authorList>
            <person name="Kim H.-S."/>
            <person name="Busman M."/>
            <person name="Brown D.W."/>
            <person name="Divon H."/>
            <person name="Uhlig S."/>
            <person name="Proctor R.H."/>
        </authorList>
    </citation>
    <scope>NUCLEOTIDE SEQUENCE [LARGE SCALE GENOMIC DNA]</scope>
    <source>
        <strain evidence="1 2">NRRL 53147</strain>
    </source>
</reference>
<gene>
    <name evidence="1" type="ORF">FMEXI_11829</name>
</gene>
<dbReference type="Proteomes" id="UP000522262">
    <property type="component" value="Unassembled WGS sequence"/>
</dbReference>
<name>A0A8H5IAG5_9HYPO</name>
<evidence type="ECO:0000313" key="1">
    <source>
        <dbReference type="EMBL" id="KAF5533447.1"/>
    </source>
</evidence>
<accession>A0A8H5IAG5</accession>
<sequence>MTPRSIHSVTCECFTRRSDRLYFFTIAIAPIDSTLPATIPQSANGIQQPLLKPEFCTSFVIPNATVLSTTQSHDLRRLANQTIHCPPSRAFEPLADDNPVRVLEAFVEPLMPSLPNQLSELYVNETPNDFMKLDRQIGPITGEINPAANRV</sequence>